<feature type="region of interest" description="Disordered" evidence="1">
    <location>
        <begin position="248"/>
        <end position="290"/>
    </location>
</feature>
<dbReference type="GeneID" id="9689456"/>
<feature type="region of interest" description="Disordered" evidence="1">
    <location>
        <begin position="190"/>
        <end position="222"/>
    </location>
</feature>
<evidence type="ECO:0000313" key="4">
    <source>
        <dbReference type="Proteomes" id="UP000001876"/>
    </source>
</evidence>
<dbReference type="InterPro" id="IPR001606">
    <property type="entry name" value="ARID_dom"/>
</dbReference>
<dbReference type="STRING" id="564608.C1N840"/>
<feature type="compositionally biased region" description="Low complexity" evidence="1">
    <location>
        <begin position="198"/>
        <end position="210"/>
    </location>
</feature>
<organism evidence="4">
    <name type="scientific">Micromonas pusilla (strain CCMP1545)</name>
    <name type="common">Picoplanktonic green alga</name>
    <dbReference type="NCBI Taxonomy" id="564608"/>
    <lineage>
        <taxon>Eukaryota</taxon>
        <taxon>Viridiplantae</taxon>
        <taxon>Chlorophyta</taxon>
        <taxon>Mamiellophyceae</taxon>
        <taxon>Mamiellales</taxon>
        <taxon>Mamiellaceae</taxon>
        <taxon>Micromonas</taxon>
    </lineage>
</organism>
<evidence type="ECO:0000313" key="3">
    <source>
        <dbReference type="EMBL" id="EEH51825.1"/>
    </source>
</evidence>
<dbReference type="SUPFAM" id="SSF46774">
    <property type="entry name" value="ARID-like"/>
    <property type="match status" value="1"/>
</dbReference>
<dbReference type="SMART" id="SM01014">
    <property type="entry name" value="ARID"/>
    <property type="match status" value="1"/>
</dbReference>
<feature type="compositionally biased region" description="Gly residues" evidence="1">
    <location>
        <begin position="523"/>
        <end position="532"/>
    </location>
</feature>
<proteinExistence type="predicted"/>
<feature type="compositionally biased region" description="Polar residues" evidence="1">
    <location>
        <begin position="536"/>
        <end position="548"/>
    </location>
</feature>
<dbReference type="Proteomes" id="UP000001876">
    <property type="component" value="Unassembled WGS sequence"/>
</dbReference>
<feature type="compositionally biased region" description="Basic and acidic residues" evidence="1">
    <location>
        <begin position="471"/>
        <end position="483"/>
    </location>
</feature>
<dbReference type="RefSeq" id="XP_003064203.1">
    <property type="nucleotide sequence ID" value="XM_003064157.1"/>
</dbReference>
<feature type="domain" description="ARID" evidence="2">
    <location>
        <begin position="84"/>
        <end position="189"/>
    </location>
</feature>
<dbReference type="AlphaFoldDB" id="C1N840"/>
<feature type="region of interest" description="Disordered" evidence="1">
    <location>
        <begin position="413"/>
        <end position="490"/>
    </location>
</feature>
<dbReference type="GO" id="GO:0003677">
    <property type="term" value="F:DNA binding"/>
    <property type="evidence" value="ECO:0007669"/>
    <property type="project" value="InterPro"/>
</dbReference>
<dbReference type="KEGG" id="mpp:MICPUCDRAFT_43240"/>
<dbReference type="Gene3D" id="1.10.150.60">
    <property type="entry name" value="ARID DNA-binding domain"/>
    <property type="match status" value="1"/>
</dbReference>
<feature type="region of interest" description="Disordered" evidence="1">
    <location>
        <begin position="523"/>
        <end position="549"/>
    </location>
</feature>
<dbReference type="EMBL" id="GG663750">
    <property type="protein sequence ID" value="EEH51825.1"/>
    <property type="molecule type" value="Genomic_DNA"/>
</dbReference>
<reference evidence="3 4" key="1">
    <citation type="journal article" date="2009" name="Science">
        <title>Green evolution and dynamic adaptations revealed by genomes of the marine picoeukaryotes Micromonas.</title>
        <authorList>
            <person name="Worden A.Z."/>
            <person name="Lee J.H."/>
            <person name="Mock T."/>
            <person name="Rouze P."/>
            <person name="Simmons M.P."/>
            <person name="Aerts A.L."/>
            <person name="Allen A.E."/>
            <person name="Cuvelier M.L."/>
            <person name="Derelle E."/>
            <person name="Everett M.V."/>
            <person name="Foulon E."/>
            <person name="Grimwood J."/>
            <person name="Gundlach H."/>
            <person name="Henrissat B."/>
            <person name="Napoli C."/>
            <person name="McDonald S.M."/>
            <person name="Parker M.S."/>
            <person name="Rombauts S."/>
            <person name="Salamov A."/>
            <person name="Von Dassow P."/>
            <person name="Badger J.H."/>
            <person name="Coutinho P.M."/>
            <person name="Demir E."/>
            <person name="Dubchak I."/>
            <person name="Gentemann C."/>
            <person name="Eikrem W."/>
            <person name="Gready J.E."/>
            <person name="John U."/>
            <person name="Lanier W."/>
            <person name="Lindquist E.A."/>
            <person name="Lucas S."/>
            <person name="Mayer K.F."/>
            <person name="Moreau H."/>
            <person name="Not F."/>
            <person name="Otillar R."/>
            <person name="Panaud O."/>
            <person name="Pangilinan J."/>
            <person name="Paulsen I."/>
            <person name="Piegu B."/>
            <person name="Poliakov A."/>
            <person name="Robbens S."/>
            <person name="Schmutz J."/>
            <person name="Toulza E."/>
            <person name="Wyss T."/>
            <person name="Zelensky A."/>
            <person name="Zhou K."/>
            <person name="Armbrust E.V."/>
            <person name="Bhattacharya D."/>
            <person name="Goodenough U.W."/>
            <person name="Van de Peer Y."/>
            <person name="Grigoriev I.V."/>
        </authorList>
    </citation>
    <scope>NUCLEOTIDE SEQUENCE [LARGE SCALE GENOMIC DNA]</scope>
    <source>
        <strain evidence="3 4">CCMP1545</strain>
    </source>
</reference>
<sequence length="564" mass="58857">MEYHHAYDAHAMPHVTNPPHLEDFEQAALETLLMPPPPPLASRGGRDASFSPDVGLGGERAGAARDAYALASTSGGRPPLREMDDPRETFEREFKEMHVANGVNFDKLAHTLNRRLQRTNKPFDTYGLYRAVTNRGGFVERPTARKNLSMVEVFREMSNHYDGHTYTDIGTLLLNTYEKYFLEYERAHPQDLAPRPAPATAARGDASNAAEKAEKGAGGSAKPSAAAKKAAAAAAAAGGANGGHAATAATTAAAKKRARNPTKSNPTTTTTTTTTHWTDHAMRWGGSPPPSNYDALVAPMPPPQRYETQAIDDDDMDVEDGGDLSASPVERLLRRAVEDAYAVSSAADDDALLLRAHIERAMRQGDAATLAMSMKTPVDHADRVNLHADGDGDGARGDVGSGFRARMRRLGLDGAAGGATPSSALGGDSSPEPSPTTFGSGGLMVSGPGWLPSSAEAVPYAASSGGGGGADGRRSPDGRRAPLRDLNPTGVYRSSSLAKVDSLGDFDANLWADAGSAGGGGGGVNGGGGSGAMSGVNTPGGMTSTENLSDLFRVADRESEELFM</sequence>
<dbReference type="InterPro" id="IPR036431">
    <property type="entry name" value="ARID_dom_sf"/>
</dbReference>
<dbReference type="Pfam" id="PF01388">
    <property type="entry name" value="ARID"/>
    <property type="match status" value="1"/>
</dbReference>
<evidence type="ECO:0000259" key="2">
    <source>
        <dbReference type="PROSITE" id="PS51011"/>
    </source>
</evidence>
<gene>
    <name evidence="3" type="ORF">MICPUCDRAFT_43240</name>
</gene>
<accession>C1N840</accession>
<keyword evidence="4" id="KW-1185">Reference proteome</keyword>
<dbReference type="PROSITE" id="PS51011">
    <property type="entry name" value="ARID"/>
    <property type="match status" value="1"/>
</dbReference>
<protein>
    <submittedName>
        <fullName evidence="3">Predicted protein</fullName>
    </submittedName>
</protein>
<name>C1N840_MICPC</name>
<evidence type="ECO:0000256" key="1">
    <source>
        <dbReference type="SAM" id="MobiDB-lite"/>
    </source>
</evidence>
<dbReference type="CDD" id="cd16100">
    <property type="entry name" value="ARID"/>
    <property type="match status" value="1"/>
</dbReference>